<sequence length="246" mass="27312">MVTHANSEFKNLKSKPQLAFIEVDACGLVFMRSSRAVNIVNEVSLDGWTGTLRKPQASIVRLLDRLQKWKSVRRAKMLRYAFTTEASAYGSISSINIDTEVTIRHHFDITFTKLDPYFNSMYNGEVIRNRVGTTSSYLNSEINDIALTGGTTYWGGNASIPITGAVIQNPANFPVEQAGFTVNDGGRTLARSGKIQAANTMAILDGWLYLTTNPQELALGRQYNNVDKRQGPFKSYHIWIGRGPAV</sequence>
<dbReference type="EMBL" id="AYSA01000065">
    <property type="protein sequence ID" value="ESZ97895.1"/>
    <property type="molecule type" value="Genomic_DNA"/>
</dbReference>
<evidence type="ECO:0000313" key="2">
    <source>
        <dbReference type="Proteomes" id="UP000019487"/>
    </source>
</evidence>
<evidence type="ECO:0000313" key="1">
    <source>
        <dbReference type="EMBL" id="ESZ97895.1"/>
    </source>
</evidence>
<dbReference type="OrthoDB" id="7776143at2759"/>
<organism evidence="1 2">
    <name type="scientific">Sclerotinia borealis (strain F-4128)</name>
    <dbReference type="NCBI Taxonomy" id="1432307"/>
    <lineage>
        <taxon>Eukaryota</taxon>
        <taxon>Fungi</taxon>
        <taxon>Dikarya</taxon>
        <taxon>Ascomycota</taxon>
        <taxon>Pezizomycotina</taxon>
        <taxon>Leotiomycetes</taxon>
        <taxon>Helotiales</taxon>
        <taxon>Sclerotiniaceae</taxon>
        <taxon>Sclerotinia</taxon>
    </lineage>
</organism>
<accession>W9CTT4</accession>
<reference evidence="1 2" key="1">
    <citation type="journal article" date="2014" name="Genome Announc.">
        <title>Draft genome sequence of Sclerotinia borealis, a psychrophilic plant pathogenic fungus.</title>
        <authorList>
            <person name="Mardanov A.V."/>
            <person name="Beletsky A.V."/>
            <person name="Kadnikov V.V."/>
            <person name="Ignatov A.N."/>
            <person name="Ravin N.V."/>
        </authorList>
    </citation>
    <scope>NUCLEOTIDE SEQUENCE [LARGE SCALE GENOMIC DNA]</scope>
    <source>
        <strain evidence="2">F-4157</strain>
    </source>
</reference>
<keyword evidence="2" id="KW-1185">Reference proteome</keyword>
<protein>
    <submittedName>
        <fullName evidence="1">Uncharacterized protein</fullName>
    </submittedName>
</protein>
<dbReference type="AlphaFoldDB" id="W9CTT4"/>
<name>W9CTT4_SCLBF</name>
<proteinExistence type="predicted"/>
<dbReference type="HOGENOM" id="CLU_1129637_0_0_1"/>
<gene>
    <name evidence="1" type="ORF">SBOR_1771</name>
</gene>
<dbReference type="Proteomes" id="UP000019487">
    <property type="component" value="Unassembled WGS sequence"/>
</dbReference>
<comment type="caution">
    <text evidence="1">The sequence shown here is derived from an EMBL/GenBank/DDBJ whole genome shotgun (WGS) entry which is preliminary data.</text>
</comment>